<proteinExistence type="predicted"/>
<evidence type="ECO:0000313" key="2">
    <source>
        <dbReference type="EMBL" id="TNJ30155.1"/>
    </source>
</evidence>
<feature type="compositionally biased region" description="Polar residues" evidence="1">
    <location>
        <begin position="309"/>
        <end position="318"/>
    </location>
</feature>
<protein>
    <submittedName>
        <fullName evidence="2">Uncharacterized protein</fullName>
    </submittedName>
</protein>
<name>A0A4Z1SZH9_GIAMU</name>
<dbReference type="VEuPathDB" id="GiardiaDB:GMRT_14304"/>
<keyword evidence="3" id="KW-1185">Reference proteome</keyword>
<dbReference type="Proteomes" id="UP000315496">
    <property type="component" value="Chromosome 1"/>
</dbReference>
<evidence type="ECO:0000313" key="3">
    <source>
        <dbReference type="Proteomes" id="UP000315496"/>
    </source>
</evidence>
<feature type="region of interest" description="Disordered" evidence="1">
    <location>
        <begin position="354"/>
        <end position="399"/>
    </location>
</feature>
<organism evidence="2 3">
    <name type="scientific">Giardia muris</name>
    <dbReference type="NCBI Taxonomy" id="5742"/>
    <lineage>
        <taxon>Eukaryota</taxon>
        <taxon>Metamonada</taxon>
        <taxon>Diplomonadida</taxon>
        <taxon>Hexamitidae</taxon>
        <taxon>Giardiinae</taxon>
        <taxon>Giardia</taxon>
    </lineage>
</organism>
<feature type="compositionally biased region" description="Basic and acidic residues" evidence="1">
    <location>
        <begin position="354"/>
        <end position="365"/>
    </location>
</feature>
<gene>
    <name evidence="2" type="ORF">GMRT_14304</name>
</gene>
<feature type="region of interest" description="Disordered" evidence="1">
    <location>
        <begin position="295"/>
        <end position="320"/>
    </location>
</feature>
<dbReference type="EMBL" id="VDLU01000001">
    <property type="protein sequence ID" value="TNJ30155.1"/>
    <property type="molecule type" value="Genomic_DNA"/>
</dbReference>
<feature type="region of interest" description="Disordered" evidence="1">
    <location>
        <begin position="152"/>
        <end position="183"/>
    </location>
</feature>
<comment type="caution">
    <text evidence="2">The sequence shown here is derived from an EMBL/GenBank/DDBJ whole genome shotgun (WGS) entry which is preliminary data.</text>
</comment>
<accession>A0A4Z1SZH9</accession>
<sequence>MDSRALRSRSAKGTKSAPLKYQKLEEMICQALGEIEEVIEDIAGSNDALDVQQTLSIFLEQGLVTLDNRMEVDLLTNHIIPTLQSADGSVEKTSILYYRAAILLTELAPTTCTNVDDLPEAFKAAIARFTLPEFINMALELRMILASSTPATEKSMARKQMTPTKRARIPSTQSTDTANFQPEINPNSAALAAQYWSKLNIEDEGVYARVNAWTTHKKDFLKQRRKEHIAAETIVNTFQPSRSSSHDGCSDSDVEARAADRLYSKGLNHMIRSKQLSDQLRLQREEEELRECTFVPTTNSGRSGGRLSTEPTMLPSQKRSIEESVGRMRAAYESQNPPEAPRVWLTSTQLAIRARERERERRGAKNESLGLPTKTEQCPTDDCKAPSTAPLVGATTPME</sequence>
<feature type="compositionally biased region" description="Polar residues" evidence="1">
    <location>
        <begin position="170"/>
        <end position="183"/>
    </location>
</feature>
<reference evidence="2 3" key="1">
    <citation type="submission" date="2019-05" db="EMBL/GenBank/DDBJ databases">
        <title>The compact genome of Giardia muris reveals important steps in the evolution of intestinal protozoan parasites.</title>
        <authorList>
            <person name="Xu F."/>
            <person name="Jimenez-Gonzalez A."/>
            <person name="Einarsson E."/>
            <person name="Astvaldsson A."/>
            <person name="Peirasmaki D."/>
            <person name="Eckmann L."/>
            <person name="Andersson J.O."/>
            <person name="Svard S.G."/>
            <person name="Jerlstrom-Hultqvist J."/>
        </authorList>
    </citation>
    <scope>NUCLEOTIDE SEQUENCE [LARGE SCALE GENOMIC DNA]</scope>
    <source>
        <strain evidence="2 3">Roberts-Thomson</strain>
    </source>
</reference>
<dbReference type="AlphaFoldDB" id="A0A4Z1SZH9"/>
<evidence type="ECO:0000256" key="1">
    <source>
        <dbReference type="SAM" id="MobiDB-lite"/>
    </source>
</evidence>